<dbReference type="Gene3D" id="3.60.15.10">
    <property type="entry name" value="Ribonuclease Z/Hydroxyacylglutathione hydrolase-like"/>
    <property type="match status" value="1"/>
</dbReference>
<evidence type="ECO:0000259" key="1">
    <source>
        <dbReference type="Pfam" id="PF12706"/>
    </source>
</evidence>
<accession>A0A238YSK6</accession>
<dbReference type="SUPFAM" id="SSF56281">
    <property type="entry name" value="Metallo-hydrolase/oxidoreductase"/>
    <property type="match status" value="1"/>
</dbReference>
<dbReference type="PROSITE" id="PS51257">
    <property type="entry name" value="PROKAR_LIPOPROTEIN"/>
    <property type="match status" value="1"/>
</dbReference>
<reference evidence="2 3" key="1">
    <citation type="submission" date="2017-06" db="EMBL/GenBank/DDBJ databases">
        <authorList>
            <person name="Kim H.J."/>
            <person name="Triplett B.A."/>
        </authorList>
    </citation>
    <scope>NUCLEOTIDE SEQUENCE [LARGE SCALE GENOMIC DNA]</scope>
    <source>
        <strain evidence="2 3">DSM 25597</strain>
    </source>
</reference>
<gene>
    <name evidence="2" type="ORF">SAMN06265376_102279</name>
</gene>
<dbReference type="EMBL" id="FZNY01000002">
    <property type="protein sequence ID" value="SNR73419.1"/>
    <property type="molecule type" value="Genomic_DNA"/>
</dbReference>
<organism evidence="2 3">
    <name type="scientific">Dokdonia pacifica</name>
    <dbReference type="NCBI Taxonomy" id="1627892"/>
    <lineage>
        <taxon>Bacteria</taxon>
        <taxon>Pseudomonadati</taxon>
        <taxon>Bacteroidota</taxon>
        <taxon>Flavobacteriia</taxon>
        <taxon>Flavobacteriales</taxon>
        <taxon>Flavobacteriaceae</taxon>
        <taxon>Dokdonia</taxon>
    </lineage>
</organism>
<proteinExistence type="predicted"/>
<dbReference type="Pfam" id="PF12706">
    <property type="entry name" value="Lactamase_B_2"/>
    <property type="match status" value="1"/>
</dbReference>
<dbReference type="AlphaFoldDB" id="A0A238YSK6"/>
<protein>
    <submittedName>
        <fullName evidence="2">Pyrroloquinoline quinone biosynthesis protein B</fullName>
    </submittedName>
</protein>
<name>A0A238YSK6_9FLAO</name>
<sequence length="317" mass="35969">MNLRFLIIPISLFILSCGDTSKEVQKPIPSQIENEVYLKILGIAQDGGMPHINNPKEFNDVANNLRAQELVVSLGLIDKEQQKKYLFEATPDMPQQLHLLGEELPTATIIDGVFLTHAHIGHYTGLMHFGREAMGSKGIPVYAMPKMKTFLESNGPWSQLVTLKNIEIQSMQEDSLITLSRKLKITPFLVPHRDEFSETVGYRIEGPTKTALFIPDINKWSVWEKSIVEEVKKVDYAFIDATFFSEGEIPRPMSEVPHPFIDETTLLFKEENKTVKSKVVFIHFNHSNPALSVKNAKRLTLEEEGYRFANQGEIFGL</sequence>
<feature type="domain" description="Metallo-beta-lactamase" evidence="1">
    <location>
        <begin position="85"/>
        <end position="284"/>
    </location>
</feature>
<dbReference type="RefSeq" id="WP_089371041.1">
    <property type="nucleotide sequence ID" value="NZ_BMEP01000001.1"/>
</dbReference>
<keyword evidence="3" id="KW-1185">Reference proteome</keyword>
<dbReference type="OrthoDB" id="9800940at2"/>
<dbReference type="InterPro" id="IPR036866">
    <property type="entry name" value="RibonucZ/Hydroxyglut_hydro"/>
</dbReference>
<dbReference type="Proteomes" id="UP000198379">
    <property type="component" value="Unassembled WGS sequence"/>
</dbReference>
<evidence type="ECO:0000313" key="2">
    <source>
        <dbReference type="EMBL" id="SNR73419.1"/>
    </source>
</evidence>
<evidence type="ECO:0000313" key="3">
    <source>
        <dbReference type="Proteomes" id="UP000198379"/>
    </source>
</evidence>
<dbReference type="InterPro" id="IPR001279">
    <property type="entry name" value="Metallo-B-lactamas"/>
</dbReference>